<feature type="region of interest" description="Disordered" evidence="2">
    <location>
        <begin position="1"/>
        <end position="212"/>
    </location>
</feature>
<evidence type="ECO:0000256" key="2">
    <source>
        <dbReference type="SAM" id="MobiDB-lite"/>
    </source>
</evidence>
<feature type="compositionally biased region" description="Gly residues" evidence="2">
    <location>
        <begin position="94"/>
        <end position="111"/>
    </location>
</feature>
<evidence type="ECO:0000256" key="1">
    <source>
        <dbReference type="ARBA" id="ARBA00006609"/>
    </source>
</evidence>
<protein>
    <recommendedName>
        <fullName evidence="5">Pancreatic progenitor cell differentiation and proliferation factor</fullName>
    </recommendedName>
</protein>
<dbReference type="InParanoid" id="A0A5F5PLA2"/>
<dbReference type="Pfam" id="PF15060">
    <property type="entry name" value="PPDFL"/>
    <property type="match status" value="2"/>
</dbReference>
<dbReference type="InterPro" id="IPR026754">
    <property type="entry name" value="PPDPF"/>
</dbReference>
<comment type="similarity">
    <text evidence="1">Belongs to the PPDPF family.</text>
</comment>
<dbReference type="Proteomes" id="UP000002281">
    <property type="component" value="Chromosome 22"/>
</dbReference>
<reference evidence="3" key="2">
    <citation type="submission" date="2025-08" db="UniProtKB">
        <authorList>
            <consortium name="Ensembl"/>
        </authorList>
    </citation>
    <scope>IDENTIFICATION</scope>
    <source>
        <strain evidence="3">Thoroughbred</strain>
    </source>
</reference>
<dbReference type="FunCoup" id="A0A5F5PLA2">
    <property type="interactions" value="481"/>
</dbReference>
<keyword evidence="4" id="KW-1185">Reference proteome</keyword>
<name>A0A5F5PLA2_HORSE</name>
<dbReference type="AlphaFoldDB" id="A0A5F5PLA2"/>
<dbReference type="PANTHER" id="PTHR14572">
    <property type="entry name" value="PANCREATIC PROGENITOR CELL DIFFERENTIATION AND PROLIFERATION FACTOR"/>
    <property type="match status" value="1"/>
</dbReference>
<dbReference type="GeneTree" id="ENSGT00390000009113"/>
<feature type="compositionally biased region" description="Basic and acidic residues" evidence="2">
    <location>
        <begin position="72"/>
        <end position="88"/>
    </location>
</feature>
<sequence length="299" mass="30420">VGASAHAQPARPGRGSASRVFSANGLCGLASPSPPPVIARRGARGVAAEVRAGAARGGAERARVGGGGGPQRDGRPDGPSGGRKDGRGLEPGSRGTGQRRGGARVGAGGRAGPAWAGSGSPRLAALRTKRLCSARAAGSGRLAPPRPARRRRTGRSGAPPPRGKQTRVAARPGVRGRPGSPRSGRSLRGAAGDRRGSPTPCAGFRRPTNRSMAAIPSSGSLVATHDYYRRLPKADPGHWWTSFFFGKSTLPFMATVLESPEHSESPQASSSTITCDLAPEASRKQPGGQPAKANAGPRS</sequence>
<feature type="compositionally biased region" description="Low complexity" evidence="2">
    <location>
        <begin position="44"/>
        <end position="54"/>
    </location>
</feature>
<accession>A0A5F5PLA2</accession>
<dbReference type="Ensembl" id="ENSECAT00000067290.2">
    <property type="protein sequence ID" value="ENSECAP00000048644.2"/>
    <property type="gene ID" value="ENSECAG00000009413.4"/>
</dbReference>
<feature type="region of interest" description="Disordered" evidence="2">
    <location>
        <begin position="259"/>
        <end position="299"/>
    </location>
</feature>
<evidence type="ECO:0000313" key="4">
    <source>
        <dbReference type="Proteomes" id="UP000002281"/>
    </source>
</evidence>
<dbReference type="Bgee" id="ENSECAG00000009413">
    <property type="expression patterns" value="Expressed in leukocyte and 23 other cell types or tissues"/>
</dbReference>
<organism evidence="3 4">
    <name type="scientific">Equus caballus</name>
    <name type="common">Horse</name>
    <dbReference type="NCBI Taxonomy" id="9796"/>
    <lineage>
        <taxon>Eukaryota</taxon>
        <taxon>Metazoa</taxon>
        <taxon>Chordata</taxon>
        <taxon>Craniata</taxon>
        <taxon>Vertebrata</taxon>
        <taxon>Euteleostomi</taxon>
        <taxon>Mammalia</taxon>
        <taxon>Eutheria</taxon>
        <taxon>Laurasiatheria</taxon>
        <taxon>Perissodactyla</taxon>
        <taxon>Equidae</taxon>
        <taxon>Equus</taxon>
    </lineage>
</organism>
<reference evidence="3 4" key="1">
    <citation type="journal article" date="2009" name="Science">
        <title>Genome sequence, comparative analysis, and population genetics of the domestic horse.</title>
        <authorList>
            <consortium name="Broad Institute Genome Sequencing Platform"/>
            <consortium name="Broad Institute Whole Genome Assembly Team"/>
            <person name="Wade C.M."/>
            <person name="Giulotto E."/>
            <person name="Sigurdsson S."/>
            <person name="Zoli M."/>
            <person name="Gnerre S."/>
            <person name="Imsland F."/>
            <person name="Lear T.L."/>
            <person name="Adelson D.L."/>
            <person name="Bailey E."/>
            <person name="Bellone R.R."/>
            <person name="Bloecker H."/>
            <person name="Distl O."/>
            <person name="Edgar R.C."/>
            <person name="Garber M."/>
            <person name="Leeb T."/>
            <person name="Mauceli E."/>
            <person name="MacLeod J.N."/>
            <person name="Penedo M.C.T."/>
            <person name="Raison J.M."/>
            <person name="Sharpe T."/>
            <person name="Vogel J."/>
            <person name="Andersson L."/>
            <person name="Antczak D.F."/>
            <person name="Biagi T."/>
            <person name="Binns M.M."/>
            <person name="Chowdhary B.P."/>
            <person name="Coleman S.J."/>
            <person name="Della Valle G."/>
            <person name="Fryc S."/>
            <person name="Guerin G."/>
            <person name="Hasegawa T."/>
            <person name="Hill E.W."/>
            <person name="Jurka J."/>
            <person name="Kiialainen A."/>
            <person name="Lindgren G."/>
            <person name="Liu J."/>
            <person name="Magnani E."/>
            <person name="Mickelson J.R."/>
            <person name="Murray J."/>
            <person name="Nergadze S.G."/>
            <person name="Onofrio R."/>
            <person name="Pedroni S."/>
            <person name="Piras M.F."/>
            <person name="Raudsepp T."/>
            <person name="Rocchi M."/>
            <person name="Roeed K.H."/>
            <person name="Ryder O.A."/>
            <person name="Searle S."/>
            <person name="Skow L."/>
            <person name="Swinburne J.E."/>
            <person name="Syvaenen A.C."/>
            <person name="Tozaki T."/>
            <person name="Valberg S.J."/>
            <person name="Vaudin M."/>
            <person name="White J.R."/>
            <person name="Zody M.C."/>
            <person name="Lander E.S."/>
            <person name="Lindblad-Toh K."/>
        </authorList>
    </citation>
    <scope>NUCLEOTIDE SEQUENCE [LARGE SCALE GENOMIC DNA]</scope>
    <source>
        <strain evidence="3 4">Thoroughbred</strain>
    </source>
</reference>
<proteinExistence type="inferred from homology"/>
<evidence type="ECO:0000313" key="3">
    <source>
        <dbReference type="Ensembl" id="ENSECAP00000048644.2"/>
    </source>
</evidence>
<dbReference type="PaxDb" id="9796-ENSECAP00000048644"/>
<evidence type="ECO:0008006" key="5">
    <source>
        <dbReference type="Google" id="ProtNLM"/>
    </source>
</evidence>
<feature type="compositionally biased region" description="Low complexity" evidence="2">
    <location>
        <begin position="112"/>
        <end position="122"/>
    </location>
</feature>
<feature type="compositionally biased region" description="Polar residues" evidence="2">
    <location>
        <begin position="265"/>
        <end position="274"/>
    </location>
</feature>
<dbReference type="GO" id="GO:0030154">
    <property type="term" value="P:cell differentiation"/>
    <property type="evidence" value="ECO:0007669"/>
    <property type="project" value="InterPro"/>
</dbReference>
<reference evidence="3" key="3">
    <citation type="submission" date="2025-09" db="UniProtKB">
        <authorList>
            <consortium name="Ensembl"/>
        </authorList>
    </citation>
    <scope>IDENTIFICATION</scope>
    <source>
        <strain evidence="3">Thoroughbred</strain>
    </source>
</reference>
<feature type="compositionally biased region" description="Low complexity" evidence="2">
    <location>
        <begin position="133"/>
        <end position="143"/>
    </location>
</feature>
<feature type="compositionally biased region" description="Low complexity" evidence="2">
    <location>
        <begin position="167"/>
        <end position="190"/>
    </location>
</feature>